<reference evidence="2 3" key="1">
    <citation type="submission" date="2019-07" db="EMBL/GenBank/DDBJ databases">
        <title>Draft genome of Corynebacterium godavarianum and other related strains.</title>
        <authorList>
            <person name="Bernier A.-M."/>
            <person name="Bernard K."/>
        </authorList>
    </citation>
    <scope>NUCLEOTIDE SEQUENCE [LARGE SCALE GENOMIC DNA]</scope>
    <source>
        <strain evidence="2 3">LMG 29598</strain>
    </source>
</reference>
<name>A0ABY3DZP1_9CORY</name>
<evidence type="ECO:0000256" key="1">
    <source>
        <dbReference type="SAM" id="SignalP"/>
    </source>
</evidence>
<organism evidence="2 3">
    <name type="scientific">Corynebacterium godavarianum</name>
    <dbReference type="NCBI Taxonomy" id="2054421"/>
    <lineage>
        <taxon>Bacteria</taxon>
        <taxon>Bacillati</taxon>
        <taxon>Actinomycetota</taxon>
        <taxon>Actinomycetes</taxon>
        <taxon>Mycobacteriales</taxon>
        <taxon>Corynebacteriaceae</taxon>
        <taxon>Corynebacterium</taxon>
    </lineage>
</organism>
<dbReference type="RefSeq" id="WP_154880092.1">
    <property type="nucleotide sequence ID" value="NZ_JAADJX010000001.1"/>
</dbReference>
<dbReference type="Proteomes" id="UP000320747">
    <property type="component" value="Unassembled WGS sequence"/>
</dbReference>
<gene>
    <name evidence="2" type="ORF">FPH17_09200</name>
</gene>
<feature type="chain" id="PRO_5045345852" evidence="1">
    <location>
        <begin position="27"/>
        <end position="207"/>
    </location>
</feature>
<accession>A0ABY3DZP1</accession>
<sequence length="207" mass="24004">MKKRYLAALCAFSVASSIFVAPAAQAKYVSADGWPEPGRQRCIVRLDTAERELTQEYFAMKIEEQTKLQNQMRSDFPQYQDLFDAWDNYHKAQKIDTVMDLPISLDDLEAKGYKLYDQKYMFFTNSDVAAELEDWAKFGYPYEFEVGRNWSPGEMHLYPHTRRPVIFGKDGENFTHAQDTYRELPYVCAALVMIVSGFLGRKSVEEV</sequence>
<keyword evidence="1" id="KW-0732">Signal</keyword>
<protein>
    <submittedName>
        <fullName evidence="2">Uncharacterized protein</fullName>
    </submittedName>
</protein>
<dbReference type="EMBL" id="VMHH01000008">
    <property type="protein sequence ID" value="TSJ72814.1"/>
    <property type="molecule type" value="Genomic_DNA"/>
</dbReference>
<comment type="caution">
    <text evidence="2">The sequence shown here is derived from an EMBL/GenBank/DDBJ whole genome shotgun (WGS) entry which is preliminary data.</text>
</comment>
<proteinExistence type="predicted"/>
<evidence type="ECO:0000313" key="3">
    <source>
        <dbReference type="Proteomes" id="UP000320747"/>
    </source>
</evidence>
<evidence type="ECO:0000313" key="2">
    <source>
        <dbReference type="EMBL" id="TSJ72814.1"/>
    </source>
</evidence>
<feature type="signal peptide" evidence="1">
    <location>
        <begin position="1"/>
        <end position="26"/>
    </location>
</feature>
<keyword evidence="3" id="KW-1185">Reference proteome</keyword>